<evidence type="ECO:0000313" key="2">
    <source>
        <dbReference type="EMBL" id="MBZ2386736.1"/>
    </source>
</evidence>
<accession>A0ABS7SZ03</accession>
<feature type="chain" id="PRO_5045797086" description="DUF5667 domain-containing protein" evidence="1">
    <location>
        <begin position="25"/>
        <end position="175"/>
    </location>
</feature>
<name>A0ABS7SZ03_9FIRM</name>
<keyword evidence="3" id="KW-1185">Reference proteome</keyword>
<organism evidence="2 3">
    <name type="scientific">Anaerococcus murdochii</name>
    <dbReference type="NCBI Taxonomy" id="411577"/>
    <lineage>
        <taxon>Bacteria</taxon>
        <taxon>Bacillati</taxon>
        <taxon>Bacillota</taxon>
        <taxon>Tissierellia</taxon>
        <taxon>Tissierellales</taxon>
        <taxon>Peptoniphilaceae</taxon>
        <taxon>Anaerococcus</taxon>
    </lineage>
</organism>
<dbReference type="RefSeq" id="WP_223419114.1">
    <property type="nucleotide sequence ID" value="NZ_JAIPME010000002.1"/>
</dbReference>
<reference evidence="2 3" key="1">
    <citation type="submission" date="2021-08" db="EMBL/GenBank/DDBJ databases">
        <title>FDA dAtabase for Regulatory Grade micrObial Sequences (FDA-ARGOS): Supporting development and validation of Infectious Disease Dx tests.</title>
        <authorList>
            <person name="Sproer C."/>
            <person name="Gronow S."/>
            <person name="Severitt S."/>
            <person name="Schroder I."/>
            <person name="Tallon L."/>
            <person name="Sadzewicz L."/>
            <person name="Zhao X."/>
            <person name="Boylan J."/>
            <person name="Ott S."/>
            <person name="Bowen H."/>
            <person name="Vavikolanu K."/>
            <person name="Hazen T."/>
            <person name="Aluvathingal J."/>
            <person name="Nadendla S."/>
            <person name="Lowell S."/>
            <person name="Myers T."/>
            <person name="Yan Y."/>
            <person name="Sichtig H."/>
        </authorList>
    </citation>
    <scope>NUCLEOTIDE SEQUENCE [LARGE SCALE GENOMIC DNA]</scope>
    <source>
        <strain evidence="2 3">FDAARGOS_1460</strain>
    </source>
</reference>
<evidence type="ECO:0008006" key="4">
    <source>
        <dbReference type="Google" id="ProtNLM"/>
    </source>
</evidence>
<sequence length="175" mass="19320">MKINKKIMASLLAINFAFMGLGQARISEVYAAEASQEQQYAEQKANLKNAVDDYIDVVSSEAYNSHVSAKIKADYEVAMAEGRAVLDKGDKATFLELRQATAKLKEIKEEMKRQTAKSVSKTVKLQALVEDSKVTISAVKLLFETSPEKVANVRPRLEALVKKSEALIKKAEAIL</sequence>
<evidence type="ECO:0000256" key="1">
    <source>
        <dbReference type="SAM" id="SignalP"/>
    </source>
</evidence>
<proteinExistence type="predicted"/>
<evidence type="ECO:0000313" key="3">
    <source>
        <dbReference type="Proteomes" id="UP000734271"/>
    </source>
</evidence>
<feature type="signal peptide" evidence="1">
    <location>
        <begin position="1"/>
        <end position="24"/>
    </location>
</feature>
<gene>
    <name evidence="2" type="ORF">K8P03_05515</name>
</gene>
<protein>
    <recommendedName>
        <fullName evidence="4">DUF5667 domain-containing protein</fullName>
    </recommendedName>
</protein>
<dbReference type="Proteomes" id="UP000734271">
    <property type="component" value="Unassembled WGS sequence"/>
</dbReference>
<comment type="caution">
    <text evidence="2">The sequence shown here is derived from an EMBL/GenBank/DDBJ whole genome shotgun (WGS) entry which is preliminary data.</text>
</comment>
<dbReference type="EMBL" id="JAIPME010000002">
    <property type="protein sequence ID" value="MBZ2386736.1"/>
    <property type="molecule type" value="Genomic_DNA"/>
</dbReference>
<keyword evidence="1" id="KW-0732">Signal</keyword>